<name>A0A1H3BZZ6_9GAMM</name>
<gene>
    <name evidence="1" type="ORF">SAMN05443545_105358</name>
</gene>
<proteinExistence type="predicted"/>
<evidence type="ECO:0000313" key="1">
    <source>
        <dbReference type="EMBL" id="SDX46819.1"/>
    </source>
</evidence>
<dbReference type="AlphaFoldDB" id="A0A1H3BZZ6"/>
<organism evidence="1 2">
    <name type="scientific">Aidingimonas halophila</name>
    <dbReference type="NCBI Taxonomy" id="574349"/>
    <lineage>
        <taxon>Bacteria</taxon>
        <taxon>Pseudomonadati</taxon>
        <taxon>Pseudomonadota</taxon>
        <taxon>Gammaproteobacteria</taxon>
        <taxon>Oceanospirillales</taxon>
        <taxon>Halomonadaceae</taxon>
        <taxon>Aidingimonas</taxon>
    </lineage>
</organism>
<dbReference type="OrthoDB" id="9785445at2"/>
<sequence length="173" mass="19395">MTYLARQRCKLLALIGVFAAPLLAAWVMVELRIGIPDSKTAHGQLEPDHPVFEEWPVSSVTLNGEDWMLVFDCSIDCSQQADRWWRLHRALGREAPRVSRLRIGGDAGEALPGEQRAQWTRTPEWHSEGQVWVLDPEGKPVLSYSSDVSTEDVLDDIQLLLETNPEPPGGADR</sequence>
<dbReference type="STRING" id="574349.SAMN05443545_105358"/>
<reference evidence="1 2" key="1">
    <citation type="submission" date="2016-10" db="EMBL/GenBank/DDBJ databases">
        <authorList>
            <person name="de Groot N.N."/>
        </authorList>
    </citation>
    <scope>NUCLEOTIDE SEQUENCE [LARGE SCALE GENOMIC DNA]</scope>
    <source>
        <strain evidence="1 2">DSM 19219</strain>
    </source>
</reference>
<accession>A0A1H3BZZ6</accession>
<dbReference type="EMBL" id="FNNI01000005">
    <property type="protein sequence ID" value="SDX46819.1"/>
    <property type="molecule type" value="Genomic_DNA"/>
</dbReference>
<dbReference type="Proteomes" id="UP000198500">
    <property type="component" value="Unassembled WGS sequence"/>
</dbReference>
<evidence type="ECO:0000313" key="2">
    <source>
        <dbReference type="Proteomes" id="UP000198500"/>
    </source>
</evidence>
<keyword evidence="2" id="KW-1185">Reference proteome</keyword>
<evidence type="ECO:0008006" key="3">
    <source>
        <dbReference type="Google" id="ProtNLM"/>
    </source>
</evidence>
<dbReference type="RefSeq" id="WP_092569923.1">
    <property type="nucleotide sequence ID" value="NZ_BMXH01000003.1"/>
</dbReference>
<protein>
    <recommendedName>
        <fullName evidence="3">Cytochrome oxidase Cu insertion factor, SCO1/SenC/PrrC family</fullName>
    </recommendedName>
</protein>